<evidence type="ECO:0000256" key="1">
    <source>
        <dbReference type="SAM" id="Phobius"/>
    </source>
</evidence>
<dbReference type="RefSeq" id="WP_280731826.1">
    <property type="nucleotide sequence ID" value="NZ_CP120367.1"/>
</dbReference>
<reference evidence="3 4" key="1">
    <citation type="submission" date="2023-03" db="EMBL/GenBank/DDBJ databases">
        <authorList>
            <person name="Kaur S."/>
            <person name="Espinosa-Saiz D."/>
            <person name="Velazquez E."/>
            <person name="Menendez E."/>
            <person name="diCenzo G.C."/>
        </authorList>
    </citation>
    <scope>NUCLEOTIDE SEQUENCE [LARGE SCALE GENOMIC DNA]</scope>
    <source>
        <strain evidence="3 4">LMG 27395</strain>
    </source>
</reference>
<proteinExistence type="predicted"/>
<dbReference type="PANTHER" id="PTHR44086">
    <property type="entry name" value="THIOSULFATE SULFURTRANSFERASE RDL2, MITOCHONDRIAL-RELATED"/>
    <property type="match status" value="1"/>
</dbReference>
<dbReference type="SUPFAM" id="SSF52821">
    <property type="entry name" value="Rhodanese/Cell cycle control phosphatase"/>
    <property type="match status" value="1"/>
</dbReference>
<keyword evidence="4" id="KW-1185">Reference proteome</keyword>
<protein>
    <submittedName>
        <fullName evidence="3">Rhodanese-like domain-containing protein</fullName>
    </submittedName>
</protein>
<dbReference type="PANTHER" id="PTHR44086:SF10">
    <property type="entry name" value="THIOSULFATE SULFURTRANSFERASE_RHODANESE-LIKE DOMAIN-CONTAINING PROTEIN 3"/>
    <property type="match status" value="1"/>
</dbReference>
<feature type="domain" description="Rhodanese" evidence="2">
    <location>
        <begin position="37"/>
        <end position="133"/>
    </location>
</feature>
<evidence type="ECO:0000313" key="4">
    <source>
        <dbReference type="Proteomes" id="UP001235547"/>
    </source>
</evidence>
<dbReference type="SMART" id="SM00450">
    <property type="entry name" value="RHOD"/>
    <property type="match status" value="1"/>
</dbReference>
<keyword evidence="1" id="KW-0812">Transmembrane</keyword>
<feature type="transmembrane region" description="Helical" evidence="1">
    <location>
        <begin position="12"/>
        <end position="31"/>
    </location>
</feature>
<dbReference type="Gene3D" id="3.40.250.10">
    <property type="entry name" value="Rhodanese-like domain"/>
    <property type="match status" value="1"/>
</dbReference>
<evidence type="ECO:0000313" key="3">
    <source>
        <dbReference type="EMBL" id="WEX81091.1"/>
    </source>
</evidence>
<evidence type="ECO:0000259" key="2">
    <source>
        <dbReference type="PROSITE" id="PS50206"/>
    </source>
</evidence>
<keyword evidence="1" id="KW-0472">Membrane</keyword>
<dbReference type="EMBL" id="CP120370">
    <property type="protein sequence ID" value="WEX81091.1"/>
    <property type="molecule type" value="Genomic_DNA"/>
</dbReference>
<dbReference type="Pfam" id="PF00581">
    <property type="entry name" value="Rhodanese"/>
    <property type="match status" value="1"/>
</dbReference>
<dbReference type="InterPro" id="IPR036873">
    <property type="entry name" value="Rhodanese-like_dom_sf"/>
</dbReference>
<accession>A0ABY8CR06</accession>
<dbReference type="PROSITE" id="PS50206">
    <property type="entry name" value="RHODANESE_3"/>
    <property type="match status" value="1"/>
</dbReference>
<name>A0ABY8CR06_9HYPH</name>
<organism evidence="3 4">
    <name type="scientific">Sinorhizobium numidicum</name>
    <dbReference type="NCBI Taxonomy" id="680248"/>
    <lineage>
        <taxon>Bacteria</taxon>
        <taxon>Pseudomonadati</taxon>
        <taxon>Pseudomonadota</taxon>
        <taxon>Alphaproteobacteria</taxon>
        <taxon>Hyphomicrobiales</taxon>
        <taxon>Rhizobiaceae</taxon>
        <taxon>Sinorhizobium/Ensifer group</taxon>
        <taxon>Sinorhizobium</taxon>
    </lineage>
</organism>
<gene>
    <name evidence="3" type="ORF">PYH38_000435</name>
</gene>
<sequence length="136" mass="14941">MKFIGGEIRRRLFGFILGCLYSTLCGLLAFLDSQNGGGRKCYLVDVRDTPEFQASGKVSGALHVPRGMLEFRADAETPYHDEAFSKDRPIILYCASDGRSALSGKTLKDLGYERVYNPGALKDWSESGAKPNPSDI</sequence>
<keyword evidence="1" id="KW-1133">Transmembrane helix</keyword>
<dbReference type="InterPro" id="IPR001763">
    <property type="entry name" value="Rhodanese-like_dom"/>
</dbReference>
<dbReference type="Proteomes" id="UP001235547">
    <property type="component" value="Chromosome 2"/>
</dbReference>